<gene>
    <name evidence="2" type="ORF">QE424_003655</name>
</gene>
<keyword evidence="1" id="KW-0472">Membrane</keyword>
<sequence>MTMYWLFLLLSLGCFTFAIKTPSTGMMMLWLAGALVFLLAWIRGRYLASFGGSQRDTAGPHDIYNAIDPAELRRLREQAQARREADRDPNDLPPSL</sequence>
<evidence type="ECO:0000313" key="2">
    <source>
        <dbReference type="EMBL" id="MDQ1110496.1"/>
    </source>
</evidence>
<feature type="transmembrane region" description="Helical" evidence="1">
    <location>
        <begin position="28"/>
        <end position="46"/>
    </location>
</feature>
<reference evidence="2" key="1">
    <citation type="submission" date="2023-07" db="EMBL/GenBank/DDBJ databases">
        <title>Functional and genomic diversity of the sorghum phyllosphere microbiome.</title>
        <authorList>
            <person name="Shade A."/>
        </authorList>
    </citation>
    <scope>NUCLEOTIDE SEQUENCE</scope>
    <source>
        <strain evidence="2">SORGH_AS_0457</strain>
    </source>
</reference>
<dbReference type="AlphaFoldDB" id="A0AAP5ALX4"/>
<keyword evidence="1" id="KW-1133">Transmembrane helix</keyword>
<keyword evidence="1" id="KW-0812">Transmembrane</keyword>
<proteinExistence type="predicted"/>
<name>A0AAP5ALX4_9GAMM</name>
<comment type="caution">
    <text evidence="2">The sequence shown here is derived from an EMBL/GenBank/DDBJ whole genome shotgun (WGS) entry which is preliminary data.</text>
</comment>
<evidence type="ECO:0000313" key="3">
    <source>
        <dbReference type="Proteomes" id="UP001226084"/>
    </source>
</evidence>
<accession>A0AAP5ALX4</accession>
<organism evidence="2 3">
    <name type="scientific">Stenotrophomonas rhizophila</name>
    <dbReference type="NCBI Taxonomy" id="216778"/>
    <lineage>
        <taxon>Bacteria</taxon>
        <taxon>Pseudomonadati</taxon>
        <taxon>Pseudomonadota</taxon>
        <taxon>Gammaproteobacteria</taxon>
        <taxon>Lysobacterales</taxon>
        <taxon>Lysobacteraceae</taxon>
        <taxon>Stenotrophomonas</taxon>
    </lineage>
</organism>
<dbReference type="Proteomes" id="UP001226084">
    <property type="component" value="Unassembled WGS sequence"/>
</dbReference>
<dbReference type="EMBL" id="JAUTAS010000001">
    <property type="protein sequence ID" value="MDQ1110496.1"/>
    <property type="molecule type" value="Genomic_DNA"/>
</dbReference>
<evidence type="ECO:0000256" key="1">
    <source>
        <dbReference type="SAM" id="Phobius"/>
    </source>
</evidence>
<protein>
    <submittedName>
        <fullName evidence="2">Thiol:disulfide interchange protein</fullName>
    </submittedName>
</protein>